<comment type="catalytic activity">
    <reaction evidence="1">
        <text>Preferential release of a C-terminal arginine or lysine residue.</text>
        <dbReference type="EC" id="3.4.16.6"/>
    </reaction>
</comment>
<dbReference type="PANTHER" id="PTHR11802">
    <property type="entry name" value="SERINE PROTEASE FAMILY S10 SERINE CARBOXYPEPTIDASE"/>
    <property type="match status" value="1"/>
</dbReference>
<dbReference type="Proteomes" id="UP000604825">
    <property type="component" value="Unassembled WGS sequence"/>
</dbReference>
<evidence type="ECO:0000256" key="3">
    <source>
        <dbReference type="ARBA" id="ARBA00022645"/>
    </source>
</evidence>
<dbReference type="GO" id="GO:0006508">
    <property type="term" value="P:proteolysis"/>
    <property type="evidence" value="ECO:0007669"/>
    <property type="project" value="UniProtKB-KW"/>
</dbReference>
<feature type="chain" id="PRO_5033101973" description="Carboxypeptidase" evidence="10">
    <location>
        <begin position="21"/>
        <end position="431"/>
    </location>
</feature>
<proteinExistence type="inferred from homology"/>
<dbReference type="Gene3D" id="3.40.50.11320">
    <property type="match status" value="1"/>
</dbReference>
<keyword evidence="5 10" id="KW-0378">Hydrolase</keyword>
<reference evidence="11" key="1">
    <citation type="submission" date="2020-10" db="EMBL/GenBank/DDBJ databases">
        <authorList>
            <person name="Han B."/>
            <person name="Lu T."/>
            <person name="Zhao Q."/>
            <person name="Huang X."/>
            <person name="Zhao Y."/>
        </authorList>
    </citation>
    <scope>NUCLEOTIDE SEQUENCE</scope>
</reference>
<dbReference type="InterPro" id="IPR029058">
    <property type="entry name" value="AB_hydrolase_fold"/>
</dbReference>
<dbReference type="InterPro" id="IPR018202">
    <property type="entry name" value="Ser_caboxypep_ser_AS"/>
</dbReference>
<keyword evidence="4 10" id="KW-0645">Protease</keyword>
<keyword evidence="6" id="KW-0865">Zymogen</keyword>
<gene>
    <name evidence="11" type="ORF">NCGR_LOCUS22377</name>
</gene>
<keyword evidence="12" id="KW-1185">Reference proteome</keyword>
<comment type="similarity">
    <text evidence="2 10">Belongs to the peptidase S10 family.</text>
</comment>
<dbReference type="AlphaFoldDB" id="A0A811NS51"/>
<evidence type="ECO:0000313" key="11">
    <source>
        <dbReference type="EMBL" id="CAD6232780.1"/>
    </source>
</evidence>
<name>A0A811NS51_9POAL</name>
<organism evidence="11 12">
    <name type="scientific">Miscanthus lutarioriparius</name>
    <dbReference type="NCBI Taxonomy" id="422564"/>
    <lineage>
        <taxon>Eukaryota</taxon>
        <taxon>Viridiplantae</taxon>
        <taxon>Streptophyta</taxon>
        <taxon>Embryophyta</taxon>
        <taxon>Tracheophyta</taxon>
        <taxon>Spermatophyta</taxon>
        <taxon>Magnoliopsida</taxon>
        <taxon>Liliopsida</taxon>
        <taxon>Poales</taxon>
        <taxon>Poaceae</taxon>
        <taxon>PACMAD clade</taxon>
        <taxon>Panicoideae</taxon>
        <taxon>Andropogonodae</taxon>
        <taxon>Andropogoneae</taxon>
        <taxon>Saccharinae</taxon>
        <taxon>Miscanthus</taxon>
    </lineage>
</organism>
<dbReference type="Pfam" id="PF00450">
    <property type="entry name" value="Peptidase_S10"/>
    <property type="match status" value="1"/>
</dbReference>
<keyword evidence="8" id="KW-0325">Glycoprotein</keyword>
<evidence type="ECO:0000256" key="10">
    <source>
        <dbReference type="RuleBase" id="RU361156"/>
    </source>
</evidence>
<keyword evidence="7" id="KW-1015">Disulfide bond</keyword>
<evidence type="ECO:0000256" key="7">
    <source>
        <dbReference type="ARBA" id="ARBA00023157"/>
    </source>
</evidence>
<dbReference type="EC" id="3.4.16.-" evidence="10"/>
<comment type="subunit">
    <text evidence="9">Carboxypeptidase II is a dimer, where each monomer is composed of two chains linked by a disulfide bond.</text>
</comment>
<evidence type="ECO:0000256" key="2">
    <source>
        <dbReference type="ARBA" id="ARBA00009431"/>
    </source>
</evidence>
<evidence type="ECO:0000256" key="1">
    <source>
        <dbReference type="ARBA" id="ARBA00001003"/>
    </source>
</evidence>
<comment type="caution">
    <text evidence="11">The sequence shown here is derived from an EMBL/GenBank/DDBJ whole genome shotgun (WGS) entry which is preliminary data.</text>
</comment>
<protein>
    <recommendedName>
        <fullName evidence="10">Carboxypeptidase</fullName>
        <ecNumber evidence="10">3.4.16.-</ecNumber>
    </recommendedName>
</protein>
<dbReference type="Gene3D" id="3.40.50.1820">
    <property type="entry name" value="alpha/beta hydrolase"/>
    <property type="match status" value="2"/>
</dbReference>
<evidence type="ECO:0000256" key="5">
    <source>
        <dbReference type="ARBA" id="ARBA00022801"/>
    </source>
</evidence>
<keyword evidence="3 10" id="KW-0121">Carboxypeptidase</keyword>
<dbReference type="PROSITE" id="PS00560">
    <property type="entry name" value="CARBOXYPEPT_SER_HIS"/>
    <property type="match status" value="1"/>
</dbReference>
<dbReference type="InterPro" id="IPR001563">
    <property type="entry name" value="Peptidase_S10"/>
</dbReference>
<dbReference type="Gene3D" id="6.10.250.940">
    <property type="match status" value="1"/>
</dbReference>
<evidence type="ECO:0000256" key="4">
    <source>
        <dbReference type="ARBA" id="ARBA00022670"/>
    </source>
</evidence>
<dbReference type="PANTHER" id="PTHR11802:SF106">
    <property type="entry name" value="CARBOXYPEPTIDASE"/>
    <property type="match status" value="1"/>
</dbReference>
<dbReference type="PRINTS" id="PR00724">
    <property type="entry name" value="CRBOXYPTASEC"/>
</dbReference>
<dbReference type="FunFam" id="3.40.50.11320:FF:000003">
    <property type="entry name" value="Carboxypeptidase"/>
    <property type="match status" value="1"/>
</dbReference>
<dbReference type="InterPro" id="IPR033124">
    <property type="entry name" value="Ser_caboxypep_his_AS"/>
</dbReference>
<dbReference type="OrthoDB" id="443318at2759"/>
<dbReference type="SUPFAM" id="SSF53474">
    <property type="entry name" value="alpha/beta-Hydrolases"/>
    <property type="match status" value="1"/>
</dbReference>
<dbReference type="PROSITE" id="PS00131">
    <property type="entry name" value="CARBOXYPEPT_SER_SER"/>
    <property type="match status" value="1"/>
</dbReference>
<sequence>MAAAAVLAAILALFFRAASATAATAAAEADHIGSLPGQPPVNFSMYSGYVTVDAAAGRALFYWLIEAAGVPAESAPLVLWLNGGPGCSSVGYGASEELGFFRINADGRTLYLNPYPWNKAHDSYNFLVNWLERFPQYKYRDFYITGESYAGHYVPQLSQLVYRNNKGIKKPILNFKGFMVGNAVIDDYHDFIGTFEYMWTHGLISDETYEKLRLACQFEVSEHASKECNKIFDIAEAEEGNIDAYSIYTPTCKKTSLHKRRLIRGRMPWLPRGYDPCTEKYSTKYYNLPEVQKALHANVTGIPYPWVTCSDPVYDYWKDSPRSMLPIYRELIAAGLRIWVFSGDADSVVPLTATRYSIDALFLPTVTNWYPWYDDEEVGGWCQVYKGLTLVTIRGAGHEVPLHRPRQGLKLFEHFLRDEPMPKPIDSIQSF</sequence>
<evidence type="ECO:0000256" key="8">
    <source>
        <dbReference type="ARBA" id="ARBA00023180"/>
    </source>
</evidence>
<dbReference type="EMBL" id="CAJGYO010000005">
    <property type="protein sequence ID" value="CAD6232780.1"/>
    <property type="molecule type" value="Genomic_DNA"/>
</dbReference>
<evidence type="ECO:0000313" key="12">
    <source>
        <dbReference type="Proteomes" id="UP000604825"/>
    </source>
</evidence>
<dbReference type="GO" id="GO:0005773">
    <property type="term" value="C:vacuole"/>
    <property type="evidence" value="ECO:0007669"/>
    <property type="project" value="TreeGrafter"/>
</dbReference>
<accession>A0A811NS51</accession>
<evidence type="ECO:0000256" key="6">
    <source>
        <dbReference type="ARBA" id="ARBA00023145"/>
    </source>
</evidence>
<feature type="signal peptide" evidence="10">
    <location>
        <begin position="1"/>
        <end position="20"/>
    </location>
</feature>
<evidence type="ECO:0000256" key="9">
    <source>
        <dbReference type="ARBA" id="ARBA00064289"/>
    </source>
</evidence>
<dbReference type="GO" id="GO:0004185">
    <property type="term" value="F:serine-type carboxypeptidase activity"/>
    <property type="evidence" value="ECO:0007669"/>
    <property type="project" value="UniProtKB-UniRule"/>
</dbReference>
<keyword evidence="10" id="KW-0732">Signal</keyword>